<organism evidence="1 2">
    <name type="scientific">Gymnopus androsaceus JB14</name>
    <dbReference type="NCBI Taxonomy" id="1447944"/>
    <lineage>
        <taxon>Eukaryota</taxon>
        <taxon>Fungi</taxon>
        <taxon>Dikarya</taxon>
        <taxon>Basidiomycota</taxon>
        <taxon>Agaricomycotina</taxon>
        <taxon>Agaricomycetes</taxon>
        <taxon>Agaricomycetidae</taxon>
        <taxon>Agaricales</taxon>
        <taxon>Marasmiineae</taxon>
        <taxon>Omphalotaceae</taxon>
        <taxon>Gymnopus</taxon>
    </lineage>
</organism>
<reference evidence="1" key="1">
    <citation type="journal article" date="2019" name="Environ. Microbiol.">
        <title>Fungal ecological strategies reflected in gene transcription - a case study of two litter decomposers.</title>
        <authorList>
            <person name="Barbi F."/>
            <person name="Kohler A."/>
            <person name="Barry K."/>
            <person name="Baskaran P."/>
            <person name="Daum C."/>
            <person name="Fauchery L."/>
            <person name="Ihrmark K."/>
            <person name="Kuo A."/>
            <person name="LaButti K."/>
            <person name="Lipzen A."/>
            <person name="Morin E."/>
            <person name="Grigoriev I.V."/>
            <person name="Henrissat B."/>
            <person name="Lindahl B."/>
            <person name="Martin F."/>
        </authorList>
    </citation>
    <scope>NUCLEOTIDE SEQUENCE</scope>
    <source>
        <strain evidence="1">JB14</strain>
    </source>
</reference>
<keyword evidence="2" id="KW-1185">Reference proteome</keyword>
<name>A0A6A4GHL8_9AGAR</name>
<dbReference type="AlphaFoldDB" id="A0A6A4GHL8"/>
<evidence type="ECO:0000313" key="1">
    <source>
        <dbReference type="EMBL" id="KAE9385119.1"/>
    </source>
</evidence>
<dbReference type="Gene3D" id="3.30.560.10">
    <property type="entry name" value="Glucose Oxidase, domain 3"/>
    <property type="match status" value="1"/>
</dbReference>
<accession>A0A6A4GHL8</accession>
<evidence type="ECO:0000313" key="2">
    <source>
        <dbReference type="Proteomes" id="UP000799118"/>
    </source>
</evidence>
<dbReference type="InterPro" id="IPR036188">
    <property type="entry name" value="FAD/NAD-bd_sf"/>
</dbReference>
<dbReference type="EMBL" id="ML770026">
    <property type="protein sequence ID" value="KAE9385119.1"/>
    <property type="molecule type" value="Genomic_DNA"/>
</dbReference>
<dbReference type="Proteomes" id="UP000799118">
    <property type="component" value="Unassembled WGS sequence"/>
</dbReference>
<dbReference type="OrthoDB" id="269227at2759"/>
<dbReference type="SUPFAM" id="SSF51905">
    <property type="entry name" value="FAD/NAD(P)-binding domain"/>
    <property type="match status" value="1"/>
</dbReference>
<sequence>MGCPVLALHGVFETILNEPVIDTAKSIGGRFSFQTDWNAGNFTGIGYYQGAIGNGQRSDAASAYIPSSIANRQNLDILLNTRVTQLIQTANVCGKPAFLGVKFGTNPSDLHTLTAQPRAIALAEWNATKTGRLVDANAVALGFLRLPEASPALRPYGDPSSGPLSAHIELLFAVSSHSACRIDPV</sequence>
<proteinExistence type="predicted"/>
<gene>
    <name evidence="1" type="ORF">BT96DRAFT_1007343</name>
</gene>
<protein>
    <submittedName>
        <fullName evidence="1">Uncharacterized protein</fullName>
    </submittedName>
</protein>